<protein>
    <submittedName>
        <fullName evidence="1">HAD family hydrolase</fullName>
    </submittedName>
</protein>
<dbReference type="KEGG" id="mgod:E7746_10675"/>
<dbReference type="InterPro" id="IPR051806">
    <property type="entry name" value="HAD-like_SPP"/>
</dbReference>
<dbReference type="Pfam" id="PF00702">
    <property type="entry name" value="Hydrolase"/>
    <property type="match status" value="1"/>
</dbReference>
<dbReference type="GO" id="GO:0050308">
    <property type="term" value="F:sugar-phosphatase activity"/>
    <property type="evidence" value="ECO:0007669"/>
    <property type="project" value="TreeGrafter"/>
</dbReference>
<name>A0A4P7VPY4_9BACT</name>
<dbReference type="SFLD" id="SFLDG01135">
    <property type="entry name" value="C1.5.6:_HAD__Beta-PGM__Phospha"/>
    <property type="match status" value="1"/>
</dbReference>
<sequence>MIDEQKAILNYLSRRDLMSFSPVAALIDMDGTLYDSMGHHADAWYRLMTEEGIPTDHDEFYLYEGRTGVSTINLLFQRTFGHDATPEQAAELYHRKTLYFSAMPPVEPMPGAKRMVDLLMSRNITTVLVTGSGQNSLLNRLDADYPGAFPPDRRVTSRDVKHGKPNPEPFLKAMELVNAYPENCIAIDNAPLGVMSGHASGAFTIGVVTGPIPEQQLIDAGADIIYHSMPQLAERLPLLLDTFNTSI</sequence>
<dbReference type="PANTHER" id="PTHR43481:SF4">
    <property type="entry name" value="GLYCEROL-1-PHOSPHATE PHOSPHOHYDROLASE 1-RELATED"/>
    <property type="match status" value="1"/>
</dbReference>
<dbReference type="Proteomes" id="UP000297031">
    <property type="component" value="Chromosome"/>
</dbReference>
<accession>A0A4P7VPY4</accession>
<dbReference type="SUPFAM" id="SSF56784">
    <property type="entry name" value="HAD-like"/>
    <property type="match status" value="1"/>
</dbReference>
<dbReference type="SFLD" id="SFLDS00003">
    <property type="entry name" value="Haloacid_Dehalogenase"/>
    <property type="match status" value="1"/>
</dbReference>
<organism evidence="1 2">
    <name type="scientific">Muribaculum gordoncarteri</name>
    <dbReference type="NCBI Taxonomy" id="2530390"/>
    <lineage>
        <taxon>Bacteria</taxon>
        <taxon>Pseudomonadati</taxon>
        <taxon>Bacteroidota</taxon>
        <taxon>Bacteroidia</taxon>
        <taxon>Bacteroidales</taxon>
        <taxon>Muribaculaceae</taxon>
        <taxon>Muribaculum</taxon>
    </lineage>
</organism>
<dbReference type="OrthoDB" id="9797743at2"/>
<dbReference type="SFLD" id="SFLDG01129">
    <property type="entry name" value="C1.5:_HAD__Beta-PGM__Phosphata"/>
    <property type="match status" value="1"/>
</dbReference>
<dbReference type="Gene3D" id="3.40.50.1000">
    <property type="entry name" value="HAD superfamily/HAD-like"/>
    <property type="match status" value="1"/>
</dbReference>
<dbReference type="NCBIfam" id="TIGR01509">
    <property type="entry name" value="HAD-SF-IA-v3"/>
    <property type="match status" value="1"/>
</dbReference>
<keyword evidence="1" id="KW-0378">Hydrolase</keyword>
<dbReference type="RefSeq" id="WP_136410771.1">
    <property type="nucleotide sequence ID" value="NZ_CP039393.1"/>
</dbReference>
<dbReference type="InterPro" id="IPR023214">
    <property type="entry name" value="HAD_sf"/>
</dbReference>
<dbReference type="AlphaFoldDB" id="A0A4P7VPY4"/>
<dbReference type="PANTHER" id="PTHR43481">
    <property type="entry name" value="FRUCTOSE-1-PHOSPHATE PHOSPHATASE"/>
    <property type="match status" value="1"/>
</dbReference>
<dbReference type="EMBL" id="CP039393">
    <property type="protein sequence ID" value="QCD36308.1"/>
    <property type="molecule type" value="Genomic_DNA"/>
</dbReference>
<dbReference type="Gene3D" id="1.10.150.240">
    <property type="entry name" value="Putative phosphatase, domain 2"/>
    <property type="match status" value="1"/>
</dbReference>
<dbReference type="InterPro" id="IPR006439">
    <property type="entry name" value="HAD-SF_hydro_IA"/>
</dbReference>
<proteinExistence type="predicted"/>
<evidence type="ECO:0000313" key="1">
    <source>
        <dbReference type="EMBL" id="QCD36308.1"/>
    </source>
</evidence>
<dbReference type="InterPro" id="IPR036412">
    <property type="entry name" value="HAD-like_sf"/>
</dbReference>
<gene>
    <name evidence="1" type="ORF">E7746_10675</name>
</gene>
<dbReference type="InterPro" id="IPR023198">
    <property type="entry name" value="PGP-like_dom2"/>
</dbReference>
<keyword evidence="2" id="KW-1185">Reference proteome</keyword>
<reference evidence="1 2" key="1">
    <citation type="submission" date="2019-02" db="EMBL/GenBank/DDBJ databases">
        <title>Isolation and identification of novel species under the genus Muribaculum.</title>
        <authorList>
            <person name="Miyake S."/>
            <person name="Ding Y."/>
            <person name="Low A."/>
            <person name="Soh M."/>
            <person name="Seedorf H."/>
        </authorList>
    </citation>
    <scope>NUCLEOTIDE SEQUENCE [LARGE SCALE GENOMIC DNA]</scope>
    <source>
        <strain evidence="1 2">TLL-A4</strain>
    </source>
</reference>
<evidence type="ECO:0000313" key="2">
    <source>
        <dbReference type="Proteomes" id="UP000297031"/>
    </source>
</evidence>